<evidence type="ECO:0000256" key="6">
    <source>
        <dbReference type="SAM" id="SignalP"/>
    </source>
</evidence>
<evidence type="ECO:0000313" key="10">
    <source>
        <dbReference type="Proteomes" id="UP000229278"/>
    </source>
</evidence>
<dbReference type="EMBL" id="PDTV01000008">
    <property type="protein sequence ID" value="PIE83023.1"/>
    <property type="molecule type" value="Genomic_DNA"/>
</dbReference>
<evidence type="ECO:0008006" key="11">
    <source>
        <dbReference type="Google" id="ProtNLM"/>
    </source>
</evidence>
<feature type="domain" description="MucB/RseB N-terminal" evidence="7">
    <location>
        <begin position="30"/>
        <end position="204"/>
    </location>
</feature>
<feature type="region of interest" description="Disordered" evidence="5">
    <location>
        <begin position="211"/>
        <end position="230"/>
    </location>
</feature>
<dbReference type="CDD" id="cd16327">
    <property type="entry name" value="RseB"/>
    <property type="match status" value="1"/>
</dbReference>
<evidence type="ECO:0000259" key="7">
    <source>
        <dbReference type="Pfam" id="PF03888"/>
    </source>
</evidence>
<evidence type="ECO:0000259" key="8">
    <source>
        <dbReference type="Pfam" id="PF17188"/>
    </source>
</evidence>
<dbReference type="InterPro" id="IPR038484">
    <property type="entry name" value="MucB/RseB_C_sf"/>
</dbReference>
<dbReference type="Proteomes" id="UP000229278">
    <property type="component" value="Unassembled WGS sequence"/>
</dbReference>
<dbReference type="InterPro" id="IPR033436">
    <property type="entry name" value="MucB/RseB_C"/>
</dbReference>
<reference evidence="9 10" key="1">
    <citation type="submission" date="2017-10" db="EMBL/GenBank/DDBJ databases">
        <title>Novel microbial diversity and functional potential in the marine mammal oral microbiome.</title>
        <authorList>
            <person name="Dudek N.K."/>
            <person name="Sun C.L."/>
            <person name="Burstein D."/>
            <person name="Kantor R.S."/>
            <person name="Aliaga Goltsman D.S."/>
            <person name="Bik E.M."/>
            <person name="Thomas B.C."/>
            <person name="Banfield J.F."/>
            <person name="Relman D.A."/>
        </authorList>
    </citation>
    <scope>NUCLEOTIDE SEQUENCE [LARGE SCALE GENOMIC DNA]</scope>
    <source>
        <strain evidence="9">DOLJORAL78_50_517</strain>
    </source>
</reference>
<feature type="chain" id="PRO_5013613529" description="Transcriptional regulator" evidence="6">
    <location>
        <begin position="25"/>
        <end position="347"/>
    </location>
</feature>
<feature type="domain" description="MucB/RseB C-terminal" evidence="8">
    <location>
        <begin position="241"/>
        <end position="338"/>
    </location>
</feature>
<dbReference type="Pfam" id="PF03888">
    <property type="entry name" value="MucB_RseB"/>
    <property type="match status" value="1"/>
</dbReference>
<name>A0A2G6PEN7_9GAMM</name>
<evidence type="ECO:0000256" key="4">
    <source>
        <dbReference type="ARBA" id="ARBA00022764"/>
    </source>
</evidence>
<dbReference type="Gene3D" id="2.50.20.10">
    <property type="entry name" value="Lipoprotein localisation LolA/LolB/LppX"/>
    <property type="match status" value="1"/>
</dbReference>
<evidence type="ECO:0000256" key="3">
    <source>
        <dbReference type="ARBA" id="ARBA00022729"/>
    </source>
</evidence>
<comment type="subcellular location">
    <subcellularLocation>
        <location evidence="1">Periplasm</location>
    </subcellularLocation>
</comment>
<dbReference type="PANTHER" id="PTHR38782">
    <property type="match status" value="1"/>
</dbReference>
<evidence type="ECO:0000313" key="9">
    <source>
        <dbReference type="EMBL" id="PIE83023.1"/>
    </source>
</evidence>
<proteinExistence type="inferred from homology"/>
<dbReference type="InterPro" id="IPR005588">
    <property type="entry name" value="MucB_RseB"/>
</dbReference>
<keyword evidence="3 6" id="KW-0732">Signal</keyword>
<organism evidence="9 10">
    <name type="scientific">Candidatus Contendibacter odensensis</name>
    <dbReference type="NCBI Taxonomy" id="1400860"/>
    <lineage>
        <taxon>Bacteria</taxon>
        <taxon>Pseudomonadati</taxon>
        <taxon>Pseudomonadota</taxon>
        <taxon>Gammaproteobacteria</taxon>
        <taxon>Candidatus Competibacteraceae</taxon>
        <taxon>Candidatus Contendibacter</taxon>
    </lineage>
</organism>
<protein>
    <recommendedName>
        <fullName evidence="11">Transcriptional regulator</fullName>
    </recommendedName>
</protein>
<comment type="caution">
    <text evidence="9">The sequence shown here is derived from an EMBL/GenBank/DDBJ whole genome shotgun (WGS) entry which is preliminary data.</text>
</comment>
<dbReference type="Gene3D" id="3.30.200.100">
    <property type="entry name" value="MucB/RseB, C-terminal domain"/>
    <property type="match status" value="1"/>
</dbReference>
<evidence type="ECO:0000256" key="1">
    <source>
        <dbReference type="ARBA" id="ARBA00004418"/>
    </source>
</evidence>
<feature type="signal peptide" evidence="6">
    <location>
        <begin position="1"/>
        <end position="24"/>
    </location>
</feature>
<dbReference type="GO" id="GO:0045152">
    <property type="term" value="F:antisigma factor binding"/>
    <property type="evidence" value="ECO:0007669"/>
    <property type="project" value="TreeGrafter"/>
</dbReference>
<evidence type="ECO:0000256" key="2">
    <source>
        <dbReference type="ARBA" id="ARBA00008150"/>
    </source>
</evidence>
<dbReference type="PANTHER" id="PTHR38782:SF1">
    <property type="entry name" value="SIGMA-E FACTOR REGULATORY PROTEIN RSEB"/>
    <property type="match status" value="1"/>
</dbReference>
<dbReference type="Pfam" id="PF17188">
    <property type="entry name" value="MucB_RseB_C"/>
    <property type="match status" value="1"/>
</dbReference>
<keyword evidence="4" id="KW-0574">Periplasm</keyword>
<gene>
    <name evidence="9" type="ORF">CSA09_03775</name>
</gene>
<dbReference type="InterPro" id="IPR033434">
    <property type="entry name" value="MucB/RseB_N"/>
</dbReference>
<dbReference type="GO" id="GO:0030288">
    <property type="term" value="C:outer membrane-bounded periplasmic space"/>
    <property type="evidence" value="ECO:0007669"/>
    <property type="project" value="TreeGrafter"/>
</dbReference>
<dbReference type="PIRSF" id="PIRSF005427">
    <property type="entry name" value="RseB"/>
    <property type="match status" value="1"/>
</dbReference>
<dbReference type="GO" id="GO:0032885">
    <property type="term" value="P:regulation of polysaccharide biosynthetic process"/>
    <property type="evidence" value="ECO:0007669"/>
    <property type="project" value="TreeGrafter"/>
</dbReference>
<comment type="similarity">
    <text evidence="2">Belongs to the RseB family.</text>
</comment>
<accession>A0A2G6PEN7</accession>
<sequence length="347" mass="38618">MNRALLPYTILAFAILCLPSASHSQSTTEDAKKWLQRMVRATQTLNYEGTFVYVQGAHIEAMHIVHSGGGGGKGERQRLMSLNGALREILVANNSVICLSPKRQAGFAGTRYQRAPFPLSIRTDLKRLEQHYRLRMLGRDRVAGLETRIIAIEPKDHWRYGYRLWLDQQSGMILRSALLDQQGEAVEHLMFTDVKLKSPIDELAFQLPALPEREHASDTDSADSASSGDTMQVLTDEPITQSLWQVPHMPEGFVKLLHNRIVRANDPHPTEHMVFADGLATISIFLEKLKDGKAAPLLQGKSRLGLMSAYGLLVEGYQVLVVGEVPVATVQFIATSIRRDSGELAND</sequence>
<dbReference type="AlphaFoldDB" id="A0A2G6PEN7"/>
<evidence type="ECO:0000256" key="5">
    <source>
        <dbReference type="SAM" id="MobiDB-lite"/>
    </source>
</evidence>